<feature type="region of interest" description="Disordered" evidence="1">
    <location>
        <begin position="1"/>
        <end position="38"/>
    </location>
</feature>
<accession>A0A8K0L9W2</accession>
<name>A0A8K0L9W2_9PEZI</name>
<evidence type="ECO:0000256" key="1">
    <source>
        <dbReference type="SAM" id="MobiDB-lite"/>
    </source>
</evidence>
<evidence type="ECO:0000313" key="3">
    <source>
        <dbReference type="Proteomes" id="UP000809789"/>
    </source>
</evidence>
<keyword evidence="3" id="KW-1185">Reference proteome</keyword>
<reference evidence="2" key="1">
    <citation type="submission" date="2021-07" db="EMBL/GenBank/DDBJ databases">
        <title>Elsinoe batatas strain:CRI-CJ2 Genome sequencing and assembly.</title>
        <authorList>
            <person name="Huang L."/>
        </authorList>
    </citation>
    <scope>NUCLEOTIDE SEQUENCE</scope>
    <source>
        <strain evidence="2">CRI-CJ2</strain>
    </source>
</reference>
<dbReference type="OrthoDB" id="10350264at2759"/>
<dbReference type="AlphaFoldDB" id="A0A8K0L9W2"/>
<comment type="caution">
    <text evidence="2">The sequence shown here is derived from an EMBL/GenBank/DDBJ whole genome shotgun (WGS) entry which is preliminary data.</text>
</comment>
<organism evidence="2 3">
    <name type="scientific">Elsinoe batatas</name>
    <dbReference type="NCBI Taxonomy" id="2601811"/>
    <lineage>
        <taxon>Eukaryota</taxon>
        <taxon>Fungi</taxon>
        <taxon>Dikarya</taxon>
        <taxon>Ascomycota</taxon>
        <taxon>Pezizomycotina</taxon>
        <taxon>Dothideomycetes</taxon>
        <taxon>Dothideomycetidae</taxon>
        <taxon>Myriangiales</taxon>
        <taxon>Elsinoaceae</taxon>
        <taxon>Elsinoe</taxon>
    </lineage>
</organism>
<gene>
    <name evidence="2" type="ORF">KVT40_000585</name>
</gene>
<sequence length="130" mass="13989">MSGATCAALSHRESRLSTHPTSDDTCGASGARQKKRHRDVPFLGGIQMRSQACPRDCPCGSSNLTAAVVPGRHQDERCTRSVTHSHTNAETLPAAAGEIPACITINCARACWLFLQIFDSAEAKVRTRCH</sequence>
<protein>
    <submittedName>
        <fullName evidence="2">Uncharacterized protein</fullName>
    </submittedName>
</protein>
<dbReference type="EMBL" id="JAESVG020000001">
    <property type="protein sequence ID" value="KAG8631445.1"/>
    <property type="molecule type" value="Genomic_DNA"/>
</dbReference>
<evidence type="ECO:0000313" key="2">
    <source>
        <dbReference type="EMBL" id="KAG8631445.1"/>
    </source>
</evidence>
<dbReference type="Proteomes" id="UP000809789">
    <property type="component" value="Unassembled WGS sequence"/>
</dbReference>
<proteinExistence type="predicted"/>